<keyword evidence="1" id="KW-0812">Transmembrane</keyword>
<evidence type="ECO:0000256" key="2">
    <source>
        <dbReference type="SAM" id="SignalP"/>
    </source>
</evidence>
<feature type="domain" description="Right handed beta helix" evidence="3">
    <location>
        <begin position="218"/>
        <end position="379"/>
    </location>
</feature>
<keyword evidence="1" id="KW-0472">Membrane</keyword>
<dbReference type="InterPro" id="IPR039448">
    <property type="entry name" value="Beta_helix"/>
</dbReference>
<organism evidence="4 5">
    <name type="scientific">Polysphondylium violaceum</name>
    <dbReference type="NCBI Taxonomy" id="133409"/>
    <lineage>
        <taxon>Eukaryota</taxon>
        <taxon>Amoebozoa</taxon>
        <taxon>Evosea</taxon>
        <taxon>Eumycetozoa</taxon>
        <taxon>Dictyostelia</taxon>
        <taxon>Dictyosteliales</taxon>
        <taxon>Dictyosteliaceae</taxon>
        <taxon>Polysphondylium</taxon>
    </lineage>
</organism>
<evidence type="ECO:0000313" key="4">
    <source>
        <dbReference type="EMBL" id="KAF2076143.1"/>
    </source>
</evidence>
<evidence type="ECO:0000256" key="1">
    <source>
        <dbReference type="SAM" id="Phobius"/>
    </source>
</evidence>
<dbReference type="InterPro" id="IPR011050">
    <property type="entry name" value="Pectin_lyase_fold/virulence"/>
</dbReference>
<dbReference type="Proteomes" id="UP000695562">
    <property type="component" value="Unassembled WGS sequence"/>
</dbReference>
<dbReference type="EMBL" id="AJWJ01000071">
    <property type="protein sequence ID" value="KAF2076143.1"/>
    <property type="molecule type" value="Genomic_DNA"/>
</dbReference>
<accession>A0A8J4PW49</accession>
<feature type="transmembrane region" description="Helical" evidence="1">
    <location>
        <begin position="493"/>
        <end position="517"/>
    </location>
</feature>
<comment type="caution">
    <text evidence="4">The sequence shown here is derived from an EMBL/GenBank/DDBJ whole genome shotgun (WGS) entry which is preliminary data.</text>
</comment>
<protein>
    <recommendedName>
        <fullName evidence="3">Right handed beta helix domain-containing protein</fullName>
    </recommendedName>
</protein>
<evidence type="ECO:0000313" key="5">
    <source>
        <dbReference type="Proteomes" id="UP000695562"/>
    </source>
</evidence>
<keyword evidence="5" id="KW-1185">Reference proteome</keyword>
<sequence length="543" mass="59561">MFKFICLILFITTLGICGAANNTTDPTFYVSPTPINNYVSLNCGSSVQSPCNSILDAIYSFQNQTASNQTYFVVNLLPGVYFNNSTTYGVNDTVPLYGLNVTIQGYDPVNGVSAPVNITGKYRYPSTYLFNVAYTSQQLYVSTVIRFNNIIFDQVSYGIFTGSTSNMLDVQFNNCTVSNSRTYGSSPLIYIYSPRYLAYLTFNSVNVINNNYMSLLSANQGYLNIYNSSFVGNRHYNFIKTSNVATTILGSTFANNTASSSSYPTIGVTSTSVTIKNSSFINNAASNTIYATVTVVTIDNCNFTKNVNTNYGVVYSYQGTNASISNSYFGQNYGRNGAGVYSYYTKTAIQNCIFNSNQGNYGSAIYQSGSQIKLSNSTILIQKVAPSVNYYSQYDAVYLQSTSATLTNNYIALGNGTVGYGFSLVYCSSSYITYNTSTIISNGQPSISCTSCSINHTNQDVEPSVLYCSNSDSSYNPPTPSPSRRINQALRSALIALVVFFSFLLFISLIIICTCMFRQRRHHCSTEKSTLVQCANNSIYTPI</sequence>
<name>A0A8J4PW49_9MYCE</name>
<dbReference type="PANTHER" id="PTHR31318">
    <property type="entry name" value="EXPRESSED PROTEIN-RELATED"/>
    <property type="match status" value="1"/>
</dbReference>
<proteinExistence type="predicted"/>
<evidence type="ECO:0000259" key="3">
    <source>
        <dbReference type="Pfam" id="PF13229"/>
    </source>
</evidence>
<reference evidence="4" key="1">
    <citation type="submission" date="2020-01" db="EMBL/GenBank/DDBJ databases">
        <title>Development of genomics and gene disruption for Polysphondylium violaceum indicates a role for the polyketide synthase stlB in stalk morphogenesis.</title>
        <authorList>
            <person name="Narita B."/>
            <person name="Kawabe Y."/>
            <person name="Kin K."/>
            <person name="Saito T."/>
            <person name="Gibbs R."/>
            <person name="Kuspa A."/>
            <person name="Muzny D."/>
            <person name="Queller D."/>
            <person name="Richards S."/>
            <person name="Strassman J."/>
            <person name="Sucgang R."/>
            <person name="Worley K."/>
            <person name="Schaap P."/>
        </authorList>
    </citation>
    <scope>NUCLEOTIDE SEQUENCE</scope>
    <source>
        <strain evidence="4">QSvi11</strain>
    </source>
</reference>
<gene>
    <name evidence="4" type="ORF">CYY_002550</name>
</gene>
<dbReference type="Pfam" id="PF13229">
    <property type="entry name" value="Beta_helix"/>
    <property type="match status" value="1"/>
</dbReference>
<dbReference type="PANTHER" id="PTHR31318:SF2">
    <property type="entry name" value="PECTIN LYASE-LIKE FAMILY PROTEIN-RELATED"/>
    <property type="match status" value="1"/>
</dbReference>
<dbReference type="AlphaFoldDB" id="A0A8J4PW49"/>
<dbReference type="SUPFAM" id="SSF51126">
    <property type="entry name" value="Pectin lyase-like"/>
    <property type="match status" value="1"/>
</dbReference>
<keyword evidence="1" id="KW-1133">Transmembrane helix</keyword>
<feature type="chain" id="PRO_5035144822" description="Right handed beta helix domain-containing protein" evidence="2">
    <location>
        <begin position="20"/>
        <end position="543"/>
    </location>
</feature>
<feature type="signal peptide" evidence="2">
    <location>
        <begin position="1"/>
        <end position="19"/>
    </location>
</feature>
<keyword evidence="2" id="KW-0732">Signal</keyword>